<gene>
    <name evidence="2" type="ORF">VNO77_00920</name>
</gene>
<evidence type="ECO:0000313" key="3">
    <source>
        <dbReference type="Proteomes" id="UP001367508"/>
    </source>
</evidence>
<feature type="compositionally biased region" description="Basic and acidic residues" evidence="1">
    <location>
        <begin position="42"/>
        <end position="71"/>
    </location>
</feature>
<dbReference type="EMBL" id="JAYMYQ010000001">
    <property type="protein sequence ID" value="KAK7358977.1"/>
    <property type="molecule type" value="Genomic_DNA"/>
</dbReference>
<accession>A0AAN9MQZ6</accession>
<dbReference type="AlphaFoldDB" id="A0AAN9MQZ6"/>
<keyword evidence="3" id="KW-1185">Reference proteome</keyword>
<proteinExistence type="predicted"/>
<dbReference type="Proteomes" id="UP001367508">
    <property type="component" value="Unassembled WGS sequence"/>
</dbReference>
<sequence>MVGNSRHRFLPLLNKTFAAAFSTVIKDQLFVQHTHHTSQKVGMDRPRIKATTPKDESSEEFKERTQRMGRI</sequence>
<name>A0AAN9MQZ6_CANGL</name>
<comment type="caution">
    <text evidence="2">The sequence shown here is derived from an EMBL/GenBank/DDBJ whole genome shotgun (WGS) entry which is preliminary data.</text>
</comment>
<evidence type="ECO:0000256" key="1">
    <source>
        <dbReference type="SAM" id="MobiDB-lite"/>
    </source>
</evidence>
<organism evidence="2 3">
    <name type="scientific">Canavalia gladiata</name>
    <name type="common">Sword bean</name>
    <name type="synonym">Dolichos gladiatus</name>
    <dbReference type="NCBI Taxonomy" id="3824"/>
    <lineage>
        <taxon>Eukaryota</taxon>
        <taxon>Viridiplantae</taxon>
        <taxon>Streptophyta</taxon>
        <taxon>Embryophyta</taxon>
        <taxon>Tracheophyta</taxon>
        <taxon>Spermatophyta</taxon>
        <taxon>Magnoliopsida</taxon>
        <taxon>eudicotyledons</taxon>
        <taxon>Gunneridae</taxon>
        <taxon>Pentapetalae</taxon>
        <taxon>rosids</taxon>
        <taxon>fabids</taxon>
        <taxon>Fabales</taxon>
        <taxon>Fabaceae</taxon>
        <taxon>Papilionoideae</taxon>
        <taxon>50 kb inversion clade</taxon>
        <taxon>NPAAA clade</taxon>
        <taxon>indigoferoid/millettioid clade</taxon>
        <taxon>Phaseoleae</taxon>
        <taxon>Canavalia</taxon>
    </lineage>
</organism>
<reference evidence="2 3" key="1">
    <citation type="submission" date="2024-01" db="EMBL/GenBank/DDBJ databases">
        <title>The genomes of 5 underutilized Papilionoideae crops provide insights into root nodulation and disease resistanc.</title>
        <authorList>
            <person name="Jiang F."/>
        </authorList>
    </citation>
    <scope>NUCLEOTIDE SEQUENCE [LARGE SCALE GENOMIC DNA]</scope>
    <source>
        <strain evidence="2">LVBAO_FW01</strain>
        <tissue evidence="2">Leaves</tissue>
    </source>
</reference>
<evidence type="ECO:0000313" key="2">
    <source>
        <dbReference type="EMBL" id="KAK7358977.1"/>
    </source>
</evidence>
<protein>
    <submittedName>
        <fullName evidence="2">Uncharacterized protein</fullName>
    </submittedName>
</protein>
<feature type="region of interest" description="Disordered" evidence="1">
    <location>
        <begin position="35"/>
        <end position="71"/>
    </location>
</feature>